<dbReference type="Proteomes" id="UP000193144">
    <property type="component" value="Unassembled WGS sequence"/>
</dbReference>
<dbReference type="AlphaFoldDB" id="A0A1Y1ZJR6"/>
<protein>
    <submittedName>
        <fullName evidence="2">Uncharacterized protein</fullName>
    </submittedName>
</protein>
<name>A0A1Y1ZJR6_9PLEO</name>
<evidence type="ECO:0000313" key="3">
    <source>
        <dbReference type="Proteomes" id="UP000193144"/>
    </source>
</evidence>
<keyword evidence="3" id="KW-1185">Reference proteome</keyword>
<organism evidence="2 3">
    <name type="scientific">Clohesyomyces aquaticus</name>
    <dbReference type="NCBI Taxonomy" id="1231657"/>
    <lineage>
        <taxon>Eukaryota</taxon>
        <taxon>Fungi</taxon>
        <taxon>Dikarya</taxon>
        <taxon>Ascomycota</taxon>
        <taxon>Pezizomycotina</taxon>
        <taxon>Dothideomycetes</taxon>
        <taxon>Pleosporomycetidae</taxon>
        <taxon>Pleosporales</taxon>
        <taxon>Lindgomycetaceae</taxon>
        <taxon>Clohesyomyces</taxon>
    </lineage>
</organism>
<feature type="region of interest" description="Disordered" evidence="1">
    <location>
        <begin position="1"/>
        <end position="47"/>
    </location>
</feature>
<feature type="compositionally biased region" description="Basic and acidic residues" evidence="1">
    <location>
        <begin position="13"/>
        <end position="47"/>
    </location>
</feature>
<reference evidence="2 3" key="1">
    <citation type="submission" date="2016-07" db="EMBL/GenBank/DDBJ databases">
        <title>Pervasive Adenine N6-methylation of Active Genes in Fungi.</title>
        <authorList>
            <consortium name="DOE Joint Genome Institute"/>
            <person name="Mondo S.J."/>
            <person name="Dannebaum R.O."/>
            <person name="Kuo R.C."/>
            <person name="Labutti K."/>
            <person name="Haridas S."/>
            <person name="Kuo A."/>
            <person name="Salamov A."/>
            <person name="Ahrendt S.R."/>
            <person name="Lipzen A."/>
            <person name="Sullivan W."/>
            <person name="Andreopoulos W.B."/>
            <person name="Clum A."/>
            <person name="Lindquist E."/>
            <person name="Daum C."/>
            <person name="Ramamoorthy G.K."/>
            <person name="Gryganskyi A."/>
            <person name="Culley D."/>
            <person name="Magnuson J.K."/>
            <person name="James T.Y."/>
            <person name="O'Malley M.A."/>
            <person name="Stajich J.E."/>
            <person name="Spatafora J.W."/>
            <person name="Visel A."/>
            <person name="Grigoriev I.V."/>
        </authorList>
    </citation>
    <scope>NUCLEOTIDE SEQUENCE [LARGE SCALE GENOMIC DNA]</scope>
    <source>
        <strain evidence="2 3">CBS 115471</strain>
    </source>
</reference>
<evidence type="ECO:0000256" key="1">
    <source>
        <dbReference type="SAM" id="MobiDB-lite"/>
    </source>
</evidence>
<sequence>MTQRRVGPSPPRRHYDIPSTTKDEDGGRRGLEGRDGRDGCWKHGDGTDGRGRTLPRKVLSCDINSRHLTCNDQVLRYSLHLVPTWHWDQRYRLHVSTLTSVTFKNKRIREANTIWLTLKCATLFGGVARGWRTGARLQAGGADGSQKADGYRRP</sequence>
<comment type="caution">
    <text evidence="2">The sequence shown here is derived from an EMBL/GenBank/DDBJ whole genome shotgun (WGS) entry which is preliminary data.</text>
</comment>
<proteinExistence type="predicted"/>
<evidence type="ECO:0000313" key="2">
    <source>
        <dbReference type="EMBL" id="ORY10492.1"/>
    </source>
</evidence>
<dbReference type="EMBL" id="MCFA01000072">
    <property type="protein sequence ID" value="ORY10492.1"/>
    <property type="molecule type" value="Genomic_DNA"/>
</dbReference>
<accession>A0A1Y1ZJR6</accession>
<gene>
    <name evidence="2" type="ORF">BCR34DRAFT_349288</name>
</gene>